<proteinExistence type="predicted"/>
<dbReference type="Pfam" id="PF07963">
    <property type="entry name" value="N_methyl"/>
    <property type="match status" value="1"/>
</dbReference>
<dbReference type="Gene3D" id="3.30.700.10">
    <property type="entry name" value="Glycoprotein, Type 4 Pilin"/>
    <property type="match status" value="1"/>
</dbReference>
<dbReference type="AlphaFoldDB" id="A0A837HNN1"/>
<sequence length="152" mass="16081">MKNFYQKGITIIELLIVIVVIGIMALIVLPQFSYIKENQVLKNGVSDILSSIDKARGQTLSSLNSSEYGVHFESDKVIIFKGTVFSAIAPDNENIDLTSPATISAITLGGGGSDIYFNRLSGSPSVTGTVTLSTTNYSKIITISATGVGSSN</sequence>
<protein>
    <submittedName>
        <fullName evidence="2">Pilin assembly protein</fullName>
    </submittedName>
</protein>
<organism evidence="2 3">
    <name type="scientific">Candidatus Nomurabacteria bacterium GW2011_GWD2_39_12</name>
    <dbReference type="NCBI Taxonomy" id="1618759"/>
    <lineage>
        <taxon>Bacteria</taxon>
        <taxon>Candidatus Nomuraibacteriota</taxon>
    </lineage>
</organism>
<dbReference type="EMBL" id="LBWE01000003">
    <property type="protein sequence ID" value="KKR02092.1"/>
    <property type="molecule type" value="Genomic_DNA"/>
</dbReference>
<evidence type="ECO:0000313" key="2">
    <source>
        <dbReference type="EMBL" id="KKR02092.1"/>
    </source>
</evidence>
<comment type="caution">
    <text evidence="2">The sequence shown here is derived from an EMBL/GenBank/DDBJ whole genome shotgun (WGS) entry which is preliminary data.</text>
</comment>
<keyword evidence="1" id="KW-0472">Membrane</keyword>
<accession>A0A837HNN1</accession>
<keyword evidence="1" id="KW-0812">Transmembrane</keyword>
<dbReference type="InterPro" id="IPR012902">
    <property type="entry name" value="N_methyl_site"/>
</dbReference>
<evidence type="ECO:0000256" key="1">
    <source>
        <dbReference type="SAM" id="Phobius"/>
    </source>
</evidence>
<dbReference type="SUPFAM" id="SSF54523">
    <property type="entry name" value="Pili subunits"/>
    <property type="match status" value="1"/>
</dbReference>
<gene>
    <name evidence="2" type="ORF">UT27_C0003G0049</name>
</gene>
<reference evidence="2 3" key="1">
    <citation type="journal article" date="2015" name="Nature">
        <title>rRNA introns, odd ribosomes, and small enigmatic genomes across a large radiation of phyla.</title>
        <authorList>
            <person name="Brown C.T."/>
            <person name="Hug L.A."/>
            <person name="Thomas B.C."/>
            <person name="Sharon I."/>
            <person name="Castelle C.J."/>
            <person name="Singh A."/>
            <person name="Wilkins M.J."/>
            <person name="Williams K.H."/>
            <person name="Banfield J.F."/>
        </authorList>
    </citation>
    <scope>NUCLEOTIDE SEQUENCE [LARGE SCALE GENOMIC DNA]</scope>
</reference>
<dbReference type="NCBIfam" id="TIGR02532">
    <property type="entry name" value="IV_pilin_GFxxxE"/>
    <property type="match status" value="1"/>
</dbReference>
<dbReference type="InterPro" id="IPR045584">
    <property type="entry name" value="Pilin-like"/>
</dbReference>
<evidence type="ECO:0000313" key="3">
    <source>
        <dbReference type="Proteomes" id="UP000033998"/>
    </source>
</evidence>
<keyword evidence="1" id="KW-1133">Transmembrane helix</keyword>
<dbReference type="Proteomes" id="UP000033998">
    <property type="component" value="Unassembled WGS sequence"/>
</dbReference>
<name>A0A837HNN1_9BACT</name>
<feature type="transmembrane region" description="Helical" evidence="1">
    <location>
        <begin position="12"/>
        <end position="32"/>
    </location>
</feature>